<proteinExistence type="inferred from homology"/>
<dbReference type="EMBL" id="GECZ01007819">
    <property type="protein sequence ID" value="JAS61950.1"/>
    <property type="molecule type" value="Transcribed_RNA"/>
</dbReference>
<evidence type="ECO:0000313" key="9">
    <source>
        <dbReference type="EMBL" id="JAS44447.1"/>
    </source>
</evidence>
<keyword evidence="3" id="KW-0805">Transcription regulation</keyword>
<dbReference type="AlphaFoldDB" id="A0A1B6F2T0"/>
<protein>
    <recommendedName>
        <fullName evidence="15">Transcription initiation factor IIA subunit 1</fullName>
    </recommendedName>
</protein>
<keyword evidence="4" id="KW-0804">Transcription</keyword>
<dbReference type="EMBL" id="GECZ01008303">
    <property type="protein sequence ID" value="JAS61466.1"/>
    <property type="molecule type" value="Transcribed_RNA"/>
</dbReference>
<reference evidence="9" key="1">
    <citation type="submission" date="2015-11" db="EMBL/GenBank/DDBJ databases">
        <title>De novo transcriptome assembly of four potential Pierce s Disease insect vectors from Arizona vineyards.</title>
        <authorList>
            <person name="Tassone E.E."/>
        </authorList>
    </citation>
    <scope>NUCLEOTIDE SEQUENCE</scope>
</reference>
<evidence type="ECO:0000256" key="5">
    <source>
        <dbReference type="ARBA" id="ARBA00023242"/>
    </source>
</evidence>
<evidence type="ECO:0000313" key="10">
    <source>
        <dbReference type="EMBL" id="JAS52869.1"/>
    </source>
</evidence>
<sequence>MFLSQSSVTKLYTSVIEDVISGVREAFLDEGVDEQVLQELKQIWESKLLSSKALEQPDPPEPQPPLINSQKAVANIPGKPVNPVPQPHPQIPVTDYNKPVPIQITLPAQVGSNNTQPRVLTIQVPASALHGNQLHSVLTGPVISATMALPSHVAEAVLQAHVTANLQGQAMSGSLQMQQQQQQQQQQPQQQTQQQVLQAAGLTQQETRQTFTHHQLQNSVPQLDGQHDTSDEEEDEEEEDDDNDDDDNEDKDEEENDENEAGAEEEPLNSSDDVSEEDPTDMFDTDNVVVCQYDKITRSRNKWKFYLKDGIMNLSGKDFVFQKANGDAEW</sequence>
<dbReference type="PANTHER" id="PTHR12694:SF8">
    <property type="entry name" value="TRANSCRIPTION INITIATION FACTOR IIA SUBUNIT 1"/>
    <property type="match status" value="1"/>
</dbReference>
<comment type="subcellular location">
    <subcellularLocation>
        <location evidence="1">Nucleus</location>
    </subcellularLocation>
</comment>
<dbReference type="EMBL" id="GECZ01025322">
    <property type="protein sequence ID" value="JAS44447.1"/>
    <property type="molecule type" value="Transcribed_RNA"/>
</dbReference>
<dbReference type="EMBL" id="GECZ01027202">
    <property type="protein sequence ID" value="JAS42567.1"/>
    <property type="molecule type" value="Transcribed_RNA"/>
</dbReference>
<dbReference type="SUPFAM" id="SSF47396">
    <property type="entry name" value="Transcription factor IIA (TFIIA), alpha-helical domain"/>
    <property type="match status" value="1"/>
</dbReference>
<dbReference type="EMBL" id="GECZ01010121">
    <property type="protein sequence ID" value="JAS59648.1"/>
    <property type="molecule type" value="Transcribed_RNA"/>
</dbReference>
<evidence type="ECO:0000256" key="1">
    <source>
        <dbReference type="ARBA" id="ARBA00004123"/>
    </source>
</evidence>
<dbReference type="Pfam" id="PF03153">
    <property type="entry name" value="TFIIA"/>
    <property type="match status" value="1"/>
</dbReference>
<dbReference type="FunFam" id="2.30.18.10:FF:000002">
    <property type="entry name" value="Transcription initiation factor IIA subunit 1"/>
    <property type="match status" value="1"/>
</dbReference>
<dbReference type="FunFam" id="1.10.287.100:FF:000001">
    <property type="entry name" value="Transcription initiation factor IIA subunit"/>
    <property type="match status" value="1"/>
</dbReference>
<comment type="similarity">
    <text evidence="2">Belongs to the TFIIA subunit 1 family.</text>
</comment>
<dbReference type="Gene3D" id="1.10.287.100">
    <property type="match status" value="1"/>
</dbReference>
<keyword evidence="5" id="KW-0539">Nucleus</keyword>
<dbReference type="GO" id="GO:0005672">
    <property type="term" value="C:transcription factor TFIIA complex"/>
    <property type="evidence" value="ECO:0007669"/>
    <property type="project" value="InterPro"/>
</dbReference>
<dbReference type="EMBL" id="GECZ01028104">
    <property type="protein sequence ID" value="JAS41665.1"/>
    <property type="molecule type" value="Transcribed_RNA"/>
</dbReference>
<dbReference type="SUPFAM" id="SSF48371">
    <property type="entry name" value="ARM repeat"/>
    <property type="match status" value="1"/>
</dbReference>
<gene>
    <name evidence="9" type="ORF">g.40875</name>
    <name evidence="10" type="ORF">g.40877</name>
    <name evidence="13" type="ORF">g.40879</name>
    <name evidence="12" type="ORF">g.40881</name>
    <name evidence="8" type="ORF">g.40883</name>
    <name evidence="14" type="ORF">g.40885</name>
    <name evidence="7" type="ORF">g.40887</name>
    <name evidence="11" type="ORF">g.40889</name>
</gene>
<evidence type="ECO:0000313" key="14">
    <source>
        <dbReference type="EMBL" id="JAS62253.1"/>
    </source>
</evidence>
<dbReference type="SUPFAM" id="SSF50784">
    <property type="entry name" value="Transcription factor IIA (TFIIA), beta-barrel domain"/>
    <property type="match status" value="1"/>
</dbReference>
<evidence type="ECO:0000313" key="7">
    <source>
        <dbReference type="EMBL" id="JAS41665.1"/>
    </source>
</evidence>
<evidence type="ECO:0000313" key="12">
    <source>
        <dbReference type="EMBL" id="JAS61466.1"/>
    </source>
</evidence>
<evidence type="ECO:0008006" key="15">
    <source>
        <dbReference type="Google" id="ProtNLM"/>
    </source>
</evidence>
<dbReference type="EMBL" id="GECZ01016900">
    <property type="protein sequence ID" value="JAS52869.1"/>
    <property type="molecule type" value="Transcribed_RNA"/>
</dbReference>
<name>A0A1B6F2T0_9HEMI</name>
<dbReference type="GO" id="GO:0006367">
    <property type="term" value="P:transcription initiation at RNA polymerase II promoter"/>
    <property type="evidence" value="ECO:0007669"/>
    <property type="project" value="InterPro"/>
</dbReference>
<evidence type="ECO:0000313" key="11">
    <source>
        <dbReference type="EMBL" id="JAS59648.1"/>
    </source>
</evidence>
<dbReference type="SMART" id="SM01371">
    <property type="entry name" value="TFIIA"/>
    <property type="match status" value="1"/>
</dbReference>
<dbReference type="InterPro" id="IPR009088">
    <property type="entry name" value="TFIIA_b-brl"/>
</dbReference>
<evidence type="ECO:0000313" key="8">
    <source>
        <dbReference type="EMBL" id="JAS42567.1"/>
    </source>
</evidence>
<dbReference type="PANTHER" id="PTHR12694">
    <property type="entry name" value="TRANSCRIPTION INITIATION FACTOR IIA SUBUNIT 1"/>
    <property type="match status" value="1"/>
</dbReference>
<evidence type="ECO:0000256" key="2">
    <source>
        <dbReference type="ARBA" id="ARBA00010059"/>
    </source>
</evidence>
<evidence type="ECO:0000256" key="4">
    <source>
        <dbReference type="ARBA" id="ARBA00023163"/>
    </source>
</evidence>
<dbReference type="CDD" id="cd07976">
    <property type="entry name" value="TFIIA_alpha_beta_like"/>
    <property type="match status" value="2"/>
</dbReference>
<dbReference type="Gene3D" id="2.30.18.10">
    <property type="entry name" value="Transcription factor IIA (TFIIA), beta-barrel domain"/>
    <property type="match status" value="1"/>
</dbReference>
<dbReference type="EMBL" id="GECZ01007516">
    <property type="protein sequence ID" value="JAS62253.1"/>
    <property type="molecule type" value="Transcribed_RNA"/>
</dbReference>
<evidence type="ECO:0000313" key="13">
    <source>
        <dbReference type="EMBL" id="JAS61950.1"/>
    </source>
</evidence>
<feature type="region of interest" description="Disordered" evidence="6">
    <location>
        <begin position="213"/>
        <end position="285"/>
    </location>
</feature>
<accession>A0A1B6F2T0</accession>
<dbReference type="InterPro" id="IPR016024">
    <property type="entry name" value="ARM-type_fold"/>
</dbReference>
<evidence type="ECO:0000256" key="3">
    <source>
        <dbReference type="ARBA" id="ARBA00023015"/>
    </source>
</evidence>
<feature type="compositionally biased region" description="Acidic residues" evidence="6">
    <location>
        <begin position="230"/>
        <end position="284"/>
    </location>
</feature>
<evidence type="ECO:0000256" key="6">
    <source>
        <dbReference type="SAM" id="MobiDB-lite"/>
    </source>
</evidence>
<organism evidence="9">
    <name type="scientific">Cuerna arida</name>
    <dbReference type="NCBI Taxonomy" id="1464854"/>
    <lineage>
        <taxon>Eukaryota</taxon>
        <taxon>Metazoa</taxon>
        <taxon>Ecdysozoa</taxon>
        <taxon>Arthropoda</taxon>
        <taxon>Hexapoda</taxon>
        <taxon>Insecta</taxon>
        <taxon>Pterygota</taxon>
        <taxon>Neoptera</taxon>
        <taxon>Paraneoptera</taxon>
        <taxon>Hemiptera</taxon>
        <taxon>Auchenorrhyncha</taxon>
        <taxon>Membracoidea</taxon>
        <taxon>Cicadellidae</taxon>
        <taxon>Cicadellinae</taxon>
        <taxon>Proconiini</taxon>
        <taxon>Cuerna</taxon>
    </lineage>
</organism>
<dbReference type="InterPro" id="IPR004855">
    <property type="entry name" value="TFIIA_asu/bsu"/>
</dbReference>